<evidence type="ECO:0000313" key="1">
    <source>
        <dbReference type="EMBL" id="AIA29397.1"/>
    </source>
</evidence>
<dbReference type="RefSeq" id="WP_038561397.1">
    <property type="nucleotide sequence ID" value="NZ_CP007521.1"/>
</dbReference>
<dbReference type="EMBL" id="CP007521">
    <property type="protein sequence ID" value="AIA29397.1"/>
    <property type="molecule type" value="Genomic_DNA"/>
</dbReference>
<dbReference type="Proteomes" id="UP000027088">
    <property type="component" value="Chromosome"/>
</dbReference>
<name>A0A059XVX4_9BACT</name>
<evidence type="ECO:0008006" key="3">
    <source>
        <dbReference type="Google" id="ProtNLM"/>
    </source>
</evidence>
<organism evidence="1 2">
    <name type="scientific">Mycoplasmopsis californica</name>
    <dbReference type="NCBI Taxonomy" id="2113"/>
    <lineage>
        <taxon>Bacteria</taxon>
        <taxon>Bacillati</taxon>
        <taxon>Mycoplasmatota</taxon>
        <taxon>Mycoplasmoidales</taxon>
        <taxon>Metamycoplasmataceae</taxon>
        <taxon>Mycoplasmopsis</taxon>
    </lineage>
</organism>
<proteinExistence type="predicted"/>
<evidence type="ECO:0000313" key="2">
    <source>
        <dbReference type="Proteomes" id="UP000027088"/>
    </source>
</evidence>
<gene>
    <name evidence="1" type="ORF">MCFN_01245</name>
</gene>
<dbReference type="KEGG" id="mcr:MCFN_01245"/>
<protein>
    <recommendedName>
        <fullName evidence="3">DUF1934 domain-containing protein</fullName>
    </recommendedName>
</protein>
<dbReference type="AlphaFoldDB" id="A0A059XVX4"/>
<reference evidence="1 2" key="1">
    <citation type="journal article" date="2014" name="Genome Announc.">
        <title>Complete Genome Sequence of the Bovine Mastitis Pathogen Mycoplasma californicum Strain ST-6T (ATCC 33461T).</title>
        <authorList>
            <person name="Calcutt M.J."/>
            <person name="Foecking M.F."/>
            <person name="Fox L.K."/>
        </authorList>
    </citation>
    <scope>NUCLEOTIDE SEQUENCE [LARGE SCALE GENOMIC DNA]</scope>
    <source>
        <strain evidence="1 2">ST-6</strain>
    </source>
</reference>
<sequence length="133" mass="15564">MIIKFKSIALQNGQEHIANFKAEAEFYSETIEQDGEKIDYKIISFSDPDNNLKTKIELNPKSININNNVATVQLRLKKTHNKTVVYNPHGELRFKSYLYKTKFRDNVFNFEYELLTQDNDPIGTFKIDIELVD</sequence>
<keyword evidence="2" id="KW-1185">Reference proteome</keyword>
<accession>A0A059XVX4</accession>